<proteinExistence type="predicted"/>
<organism evidence="1 2">
    <name type="scientific">Jimgerdemannia flammicorona</name>
    <dbReference type="NCBI Taxonomy" id="994334"/>
    <lineage>
        <taxon>Eukaryota</taxon>
        <taxon>Fungi</taxon>
        <taxon>Fungi incertae sedis</taxon>
        <taxon>Mucoromycota</taxon>
        <taxon>Mucoromycotina</taxon>
        <taxon>Endogonomycetes</taxon>
        <taxon>Endogonales</taxon>
        <taxon>Endogonaceae</taxon>
        <taxon>Jimgerdemannia</taxon>
    </lineage>
</organism>
<reference evidence="1 2" key="1">
    <citation type="journal article" date="2018" name="New Phytol.">
        <title>Phylogenomics of Endogonaceae and evolution of mycorrhizas within Mucoromycota.</title>
        <authorList>
            <person name="Chang Y."/>
            <person name="Desiro A."/>
            <person name="Na H."/>
            <person name="Sandor L."/>
            <person name="Lipzen A."/>
            <person name="Clum A."/>
            <person name="Barry K."/>
            <person name="Grigoriev I.V."/>
            <person name="Martin F.M."/>
            <person name="Stajich J.E."/>
            <person name="Smith M.E."/>
            <person name="Bonito G."/>
            <person name="Spatafora J.W."/>
        </authorList>
    </citation>
    <scope>NUCLEOTIDE SEQUENCE [LARGE SCALE GENOMIC DNA]</scope>
    <source>
        <strain evidence="1 2">GMNB39</strain>
    </source>
</reference>
<dbReference type="Proteomes" id="UP000268093">
    <property type="component" value="Unassembled WGS sequence"/>
</dbReference>
<comment type="caution">
    <text evidence="1">The sequence shown here is derived from an EMBL/GenBank/DDBJ whole genome shotgun (WGS) entry which is preliminary data.</text>
</comment>
<evidence type="ECO:0000313" key="1">
    <source>
        <dbReference type="EMBL" id="RUP49364.1"/>
    </source>
</evidence>
<gene>
    <name evidence="1" type="ORF">BC936DRAFT_142705</name>
</gene>
<evidence type="ECO:0000313" key="2">
    <source>
        <dbReference type="Proteomes" id="UP000268093"/>
    </source>
</evidence>
<protein>
    <submittedName>
        <fullName evidence="1">Uncharacterized protein</fullName>
    </submittedName>
</protein>
<dbReference type="EMBL" id="RBNI01002373">
    <property type="protein sequence ID" value="RUP49364.1"/>
    <property type="molecule type" value="Genomic_DNA"/>
</dbReference>
<sequence length="76" mass="8303">MSLCLTVWTKPEVVGNANAPSWRAELSSVIVNGQMIVFFGFRFELAKFDDKALNGILDTAQRGGSIQRRGSDAPCL</sequence>
<accession>A0A433DEX7</accession>
<name>A0A433DEX7_9FUNG</name>
<keyword evidence="2" id="KW-1185">Reference proteome</keyword>